<proteinExistence type="predicted"/>
<gene>
    <name evidence="2" type="ORF">S12H4_14596</name>
</gene>
<dbReference type="InterPro" id="IPR038765">
    <property type="entry name" value="Papain-like_cys_pep_sf"/>
</dbReference>
<dbReference type="SMART" id="SM00460">
    <property type="entry name" value="TGc"/>
    <property type="match status" value="1"/>
</dbReference>
<dbReference type="Pfam" id="PF01841">
    <property type="entry name" value="Transglut_core"/>
    <property type="match status" value="1"/>
</dbReference>
<protein>
    <recommendedName>
        <fullName evidence="1">Transglutaminase-like domain-containing protein</fullName>
    </recommendedName>
</protein>
<feature type="non-terminal residue" evidence="2">
    <location>
        <position position="1"/>
    </location>
</feature>
<organism evidence="2">
    <name type="scientific">marine sediment metagenome</name>
    <dbReference type="NCBI Taxonomy" id="412755"/>
    <lineage>
        <taxon>unclassified sequences</taxon>
        <taxon>metagenomes</taxon>
        <taxon>ecological metagenomes</taxon>
    </lineage>
</organism>
<dbReference type="SUPFAM" id="SSF54001">
    <property type="entry name" value="Cysteine proteinases"/>
    <property type="match status" value="1"/>
</dbReference>
<dbReference type="PANTHER" id="PTHR33490">
    <property type="entry name" value="BLR5614 PROTEIN-RELATED"/>
    <property type="match status" value="1"/>
</dbReference>
<name>X1RQS8_9ZZZZ</name>
<dbReference type="Gene3D" id="3.10.620.30">
    <property type="match status" value="1"/>
</dbReference>
<reference evidence="2" key="1">
    <citation type="journal article" date="2014" name="Front. Microbiol.">
        <title>High frequency of phylogenetically diverse reductive dehalogenase-homologous genes in deep subseafloor sedimentary metagenomes.</title>
        <authorList>
            <person name="Kawai M."/>
            <person name="Futagami T."/>
            <person name="Toyoda A."/>
            <person name="Takaki Y."/>
            <person name="Nishi S."/>
            <person name="Hori S."/>
            <person name="Arai W."/>
            <person name="Tsubouchi T."/>
            <person name="Morono Y."/>
            <person name="Uchiyama I."/>
            <person name="Ito T."/>
            <person name="Fujiyama A."/>
            <person name="Inagaki F."/>
            <person name="Takami H."/>
        </authorList>
    </citation>
    <scope>NUCLEOTIDE SEQUENCE</scope>
    <source>
        <strain evidence="2">Expedition CK06-06</strain>
    </source>
</reference>
<dbReference type="InterPro" id="IPR002931">
    <property type="entry name" value="Transglutaminase-like"/>
</dbReference>
<evidence type="ECO:0000259" key="1">
    <source>
        <dbReference type="SMART" id="SM00460"/>
    </source>
</evidence>
<dbReference type="AlphaFoldDB" id="X1RQS8"/>
<evidence type="ECO:0000313" key="2">
    <source>
        <dbReference type="EMBL" id="GAI83067.1"/>
    </source>
</evidence>
<sequence>ITVTGKGGNYNDYACKTIQICEIAGQIILLREHKFSLEIEYFLENKGPGNLNEVLCKIEVPKTFEPFQVVGNCSKDSEDVKEIEDSYGNLFYQYYLGNIIEGGSASVKVNCDLVVYEFDDKGYDNIFTTIDADGQDLKLYTGSESYIDSDSPMIIEAANTVAGSESNPCLVAEKLYNYIADCLEYDHKLAEDESRQLFKASEILERGKGTCMDYSILYAAVCRAAGIPAKYVTGAPVTIMVGEDDKEIYDGHAWNEIKLPGYGWIPLDVTWESGFLARNYCLNIKTHEGLEGDYPGYYYTLGSSIEPEVTMDYIYRVDGIEQSDLDWASFSEFIEVFKN</sequence>
<accession>X1RQS8</accession>
<comment type="caution">
    <text evidence="2">The sequence shown here is derived from an EMBL/GenBank/DDBJ whole genome shotgun (WGS) entry which is preliminary data.</text>
</comment>
<dbReference type="EMBL" id="BARW01006962">
    <property type="protein sequence ID" value="GAI83067.1"/>
    <property type="molecule type" value="Genomic_DNA"/>
</dbReference>
<feature type="domain" description="Transglutaminase-like" evidence="1">
    <location>
        <begin position="203"/>
        <end position="271"/>
    </location>
</feature>